<dbReference type="Proteomes" id="UP000664779">
    <property type="component" value="Unassembled WGS sequence"/>
</dbReference>
<sequence>MTITISLKDDSGLGDVASAWVAGWINASSDNFAVLQPDGTFVVKTPLATTVPFLKVSTLPNLTLNVATNGNDRLLFVIAPNQPTALTVSSKAPVAYTQYPSLVTPGVAAPGPFDVFEFGMNAQLDLSAVSGFGLNLRFSTSDTEGAGASAGEENPSTDYGVRESVSRAQIAKAFKAFVAQEAEAYPQAAGYSELLYDKALSGGSYTPPLIDKQYFAICDPNDMLASKSQNYTVTTDDPLEAFWDSTLADVFKAGNMLSINLGSAAVPNIYSGSCAPATNPMTNFTTTAFSLSNGVDSYQFYCPIPGLQSAQYVFQQAFGDLTPAGSSGDAGLLQDCIWEAICRGVALAGVAVADISLTGDSGFSTTAWNDASSWYPAGAPTHVYAKFLHCSDAQGNDSRLSGQQPIFYGGAAYGFSMDENPIGPYSGPNVPSKTIGNISSGTVTVTLGAWSSS</sequence>
<dbReference type="RefSeq" id="WP_206937383.1">
    <property type="nucleotide sequence ID" value="NZ_JAFLNF010000001.1"/>
</dbReference>
<accession>A0A939ELY9</accession>
<organism evidence="1 2">
    <name type="scientific">Roseibium limicola</name>
    <dbReference type="NCBI Taxonomy" id="2816037"/>
    <lineage>
        <taxon>Bacteria</taxon>
        <taxon>Pseudomonadati</taxon>
        <taxon>Pseudomonadota</taxon>
        <taxon>Alphaproteobacteria</taxon>
        <taxon>Hyphomicrobiales</taxon>
        <taxon>Stappiaceae</taxon>
        <taxon>Roseibium</taxon>
    </lineage>
</organism>
<proteinExistence type="predicted"/>
<keyword evidence="2" id="KW-1185">Reference proteome</keyword>
<dbReference type="AlphaFoldDB" id="A0A939ELY9"/>
<evidence type="ECO:0000313" key="2">
    <source>
        <dbReference type="Proteomes" id="UP000664779"/>
    </source>
</evidence>
<gene>
    <name evidence="1" type="ORF">J0X15_00795</name>
</gene>
<dbReference type="EMBL" id="JAFLNF010000001">
    <property type="protein sequence ID" value="MBO0343743.1"/>
    <property type="molecule type" value="Genomic_DNA"/>
</dbReference>
<name>A0A939ELY9_9HYPH</name>
<reference evidence="1" key="1">
    <citation type="submission" date="2021-03" db="EMBL/GenBank/DDBJ databases">
        <title>Roseibium sp. CAU 1637 isolated from Incheon.</title>
        <authorList>
            <person name="Kim W."/>
        </authorList>
    </citation>
    <scope>NUCLEOTIDE SEQUENCE</scope>
    <source>
        <strain evidence="1">CAU 1637</strain>
    </source>
</reference>
<comment type="caution">
    <text evidence="1">The sequence shown here is derived from an EMBL/GenBank/DDBJ whole genome shotgun (WGS) entry which is preliminary data.</text>
</comment>
<evidence type="ECO:0000313" key="1">
    <source>
        <dbReference type="EMBL" id="MBO0343743.1"/>
    </source>
</evidence>
<protein>
    <submittedName>
        <fullName evidence="1">Uncharacterized protein</fullName>
    </submittedName>
</protein>